<sequence length="263" mass="30030">MNMLLYKAWIETRVRFFAGLIAVTIVCIFYLQQHAWLVKMWAHELADSKGYHGAWMPLGINHYSWYLWHYLYDNYLQQVWALFALLFAFGGLIRERSSGTVLFSLGLPVSRRQWLFSRLAVALLEALSVACFAVVVVVIGSRVIHQDYSLTQLILHTLLMVGAGVFLLAIGNLCYSLAPGNYTSLLVTLIVLGVPYLLLQNYMQNERDLNKTTWLQYLDVGHAMAGPWQITWTSFPWIALFVAWGLTGLCLSITAFYGDRVDY</sequence>
<evidence type="ECO:0000313" key="3">
    <source>
        <dbReference type="Proteomes" id="UP000584867"/>
    </source>
</evidence>
<evidence type="ECO:0000256" key="1">
    <source>
        <dbReference type="SAM" id="Phobius"/>
    </source>
</evidence>
<keyword evidence="1" id="KW-0812">Transmembrane</keyword>
<gene>
    <name evidence="2" type="ORF">HDF15_001835</name>
</gene>
<organism evidence="2 3">
    <name type="scientific">Granulicella mallensis</name>
    <dbReference type="NCBI Taxonomy" id="940614"/>
    <lineage>
        <taxon>Bacteria</taxon>
        <taxon>Pseudomonadati</taxon>
        <taxon>Acidobacteriota</taxon>
        <taxon>Terriglobia</taxon>
        <taxon>Terriglobales</taxon>
        <taxon>Acidobacteriaceae</taxon>
        <taxon>Granulicella</taxon>
    </lineage>
</organism>
<name>A0A7W7ZPM7_9BACT</name>
<feature type="transmembrane region" description="Helical" evidence="1">
    <location>
        <begin position="182"/>
        <end position="199"/>
    </location>
</feature>
<feature type="transmembrane region" description="Helical" evidence="1">
    <location>
        <begin position="153"/>
        <end position="175"/>
    </location>
</feature>
<dbReference type="EMBL" id="JACHIO010000006">
    <property type="protein sequence ID" value="MBB5063493.1"/>
    <property type="molecule type" value="Genomic_DNA"/>
</dbReference>
<proteinExistence type="predicted"/>
<dbReference type="RefSeq" id="WP_184254691.1">
    <property type="nucleotide sequence ID" value="NZ_JACHIO010000006.1"/>
</dbReference>
<dbReference type="GO" id="GO:0140359">
    <property type="term" value="F:ABC-type transporter activity"/>
    <property type="evidence" value="ECO:0007669"/>
    <property type="project" value="InterPro"/>
</dbReference>
<comment type="caution">
    <text evidence="2">The sequence shown here is derived from an EMBL/GenBank/DDBJ whole genome shotgun (WGS) entry which is preliminary data.</text>
</comment>
<reference evidence="2 3" key="1">
    <citation type="submission" date="2020-08" db="EMBL/GenBank/DDBJ databases">
        <title>Genomic Encyclopedia of Type Strains, Phase IV (KMG-V): Genome sequencing to study the core and pangenomes of soil and plant-associated prokaryotes.</title>
        <authorList>
            <person name="Whitman W."/>
        </authorList>
    </citation>
    <scope>NUCLEOTIDE SEQUENCE [LARGE SCALE GENOMIC DNA]</scope>
    <source>
        <strain evidence="2 3">X5P3</strain>
    </source>
</reference>
<dbReference type="Pfam" id="PF12679">
    <property type="entry name" value="ABC2_membrane_2"/>
    <property type="match status" value="1"/>
</dbReference>
<feature type="transmembrane region" description="Helical" evidence="1">
    <location>
        <begin position="237"/>
        <end position="257"/>
    </location>
</feature>
<dbReference type="Proteomes" id="UP000584867">
    <property type="component" value="Unassembled WGS sequence"/>
</dbReference>
<feature type="transmembrane region" description="Helical" evidence="1">
    <location>
        <begin position="115"/>
        <end position="141"/>
    </location>
</feature>
<evidence type="ECO:0000313" key="2">
    <source>
        <dbReference type="EMBL" id="MBB5063493.1"/>
    </source>
</evidence>
<accession>A0A7W7ZPM7</accession>
<dbReference type="GO" id="GO:0005886">
    <property type="term" value="C:plasma membrane"/>
    <property type="evidence" value="ECO:0007669"/>
    <property type="project" value="UniProtKB-SubCell"/>
</dbReference>
<feature type="transmembrane region" description="Helical" evidence="1">
    <location>
        <begin position="12"/>
        <end position="31"/>
    </location>
</feature>
<keyword evidence="1" id="KW-1133">Transmembrane helix</keyword>
<protein>
    <submittedName>
        <fullName evidence="2">ABC-type transport system involved in multi-copper enzyme maturation permease subunit</fullName>
    </submittedName>
</protein>
<dbReference type="AlphaFoldDB" id="A0A7W7ZPM7"/>
<keyword evidence="1" id="KW-0472">Membrane</keyword>
<feature type="transmembrane region" description="Helical" evidence="1">
    <location>
        <begin position="75"/>
        <end position="94"/>
    </location>
</feature>